<dbReference type="InterPro" id="IPR013108">
    <property type="entry name" value="Amidohydro_3"/>
</dbReference>
<name>A0A6N2SZQ0_9FIRM</name>
<protein>
    <submittedName>
        <fullName evidence="2">N-substituted formamide deformylase</fullName>
        <ecNumber evidence="2">3.5.1.91</ecNumber>
    </submittedName>
</protein>
<feature type="domain" description="Amidohydrolase 3" evidence="1">
    <location>
        <begin position="45"/>
        <end position="532"/>
    </location>
</feature>
<dbReference type="Gene3D" id="3.20.20.140">
    <property type="entry name" value="Metal-dependent hydrolases"/>
    <property type="match status" value="1"/>
</dbReference>
<evidence type="ECO:0000259" key="1">
    <source>
        <dbReference type="Pfam" id="PF07969"/>
    </source>
</evidence>
<gene>
    <name evidence="2" type="primary">nfdA_2</name>
    <name evidence="2" type="ORF">AULFYP135_01127</name>
</gene>
<dbReference type="GO" id="GO:0016810">
    <property type="term" value="F:hydrolase activity, acting on carbon-nitrogen (but not peptide) bonds"/>
    <property type="evidence" value="ECO:0007669"/>
    <property type="project" value="InterPro"/>
</dbReference>
<dbReference type="AlphaFoldDB" id="A0A6N2SZQ0"/>
<dbReference type="Pfam" id="PF07969">
    <property type="entry name" value="Amidohydro_3"/>
    <property type="match status" value="1"/>
</dbReference>
<keyword evidence="2" id="KW-0378">Hydrolase</keyword>
<dbReference type="EC" id="3.5.1.91" evidence="2"/>
<evidence type="ECO:0000313" key="2">
    <source>
        <dbReference type="EMBL" id="VYS97300.1"/>
    </source>
</evidence>
<dbReference type="Gene3D" id="2.30.40.10">
    <property type="entry name" value="Urease, subunit C, domain 1"/>
    <property type="match status" value="1"/>
</dbReference>
<dbReference type="SUPFAM" id="SSF51338">
    <property type="entry name" value="Composite domain of metallo-dependent hydrolases"/>
    <property type="match status" value="1"/>
</dbReference>
<dbReference type="InterPro" id="IPR032466">
    <property type="entry name" value="Metal_Hydrolase"/>
</dbReference>
<dbReference type="EMBL" id="CACRSL010000003">
    <property type="protein sequence ID" value="VYS97300.1"/>
    <property type="molecule type" value="Genomic_DNA"/>
</dbReference>
<dbReference type="CDD" id="cd01300">
    <property type="entry name" value="YtcJ_like"/>
    <property type="match status" value="1"/>
</dbReference>
<sequence>MKTVIHHAKVYVEKGHFEEALLIEDGIIRMVGSNDDVLAAASGAEMIDAQGHTVVPGFIDSHMHMYNVGLNLRSINLMGASSIEECIQRSRDFLAKNHPAPGSVISGRGWNHDYFTDEHRMLNRHDLDKISTEHALVFARACGHVTVVNSKALEIAGITRDTPQVPGGEFELDENGEPNGIFKELAASLVQKLIAQPEGRELEDLLRAGMEHAAEWGITSIQSNDIKNDNYERIYGAYQSMVDKGTALVRTYHQCNFTTLAQYEDFLAHGYKTGYGCAMNKIGPLKLFIDGSLGARTALMRQDYSDAPGTRGIEVMTQEQLNALVQTADAHGMQVAVHAIGDRGIEMVLNAYDTVVHKGKNNLRHGIVHCQITDLPLLERFQKNDIIAYIQPIFLHYDLHIVEDRVGKELASTSYAFRTMEKLGIHTCFGTDSPVEDLCTMDNIHCAVNRQDLKGFPEGGFYPAEKIDVFDAVDEYTIGCAYTSFEEGIKGRLKPGYYADLAILSDDIFTVPTETIRDIRVLTTMVGGKVTFQR</sequence>
<dbReference type="InterPro" id="IPR033932">
    <property type="entry name" value="YtcJ-like"/>
</dbReference>
<accession>A0A6N2SZQ0</accession>
<organism evidence="2">
    <name type="scientific">uncultured Anaerotruncus sp</name>
    <dbReference type="NCBI Taxonomy" id="905011"/>
    <lineage>
        <taxon>Bacteria</taxon>
        <taxon>Bacillati</taxon>
        <taxon>Bacillota</taxon>
        <taxon>Clostridia</taxon>
        <taxon>Eubacteriales</taxon>
        <taxon>Oscillospiraceae</taxon>
        <taxon>Anaerotruncus</taxon>
        <taxon>environmental samples</taxon>
    </lineage>
</organism>
<proteinExistence type="predicted"/>
<dbReference type="InterPro" id="IPR011059">
    <property type="entry name" value="Metal-dep_hydrolase_composite"/>
</dbReference>
<reference evidence="2" key="1">
    <citation type="submission" date="2019-11" db="EMBL/GenBank/DDBJ databases">
        <authorList>
            <person name="Feng L."/>
        </authorList>
    </citation>
    <scope>NUCLEOTIDE SEQUENCE</scope>
    <source>
        <strain evidence="2">AundefinedLFYP135</strain>
    </source>
</reference>
<dbReference type="PANTHER" id="PTHR22642:SF2">
    <property type="entry name" value="PROTEIN LONG AFTER FAR-RED 3"/>
    <property type="match status" value="1"/>
</dbReference>
<dbReference type="PANTHER" id="PTHR22642">
    <property type="entry name" value="IMIDAZOLONEPROPIONASE"/>
    <property type="match status" value="1"/>
</dbReference>
<dbReference type="SUPFAM" id="SSF51556">
    <property type="entry name" value="Metallo-dependent hydrolases"/>
    <property type="match status" value="1"/>
</dbReference>
<dbReference type="Gene3D" id="3.10.310.70">
    <property type="match status" value="1"/>
</dbReference>